<evidence type="ECO:0000256" key="5">
    <source>
        <dbReference type="ARBA" id="ARBA00022729"/>
    </source>
</evidence>
<feature type="chain" id="PRO_5045876128" description="glucuronosyltransferase" evidence="8">
    <location>
        <begin position="17"/>
        <end position="496"/>
    </location>
</feature>
<dbReference type="EC" id="2.4.1.17" evidence="2"/>
<gene>
    <name evidence="9" type="primary">Necator_chrV.g17978</name>
    <name evidence="9" type="ORF">RB195_013188</name>
</gene>
<keyword evidence="10" id="KW-1185">Reference proteome</keyword>
<dbReference type="InterPro" id="IPR002213">
    <property type="entry name" value="UDP_glucos_trans"/>
</dbReference>
<keyword evidence="3" id="KW-0328">Glycosyltransferase</keyword>
<evidence type="ECO:0000256" key="4">
    <source>
        <dbReference type="ARBA" id="ARBA00022679"/>
    </source>
</evidence>
<dbReference type="SUPFAM" id="SSF53756">
    <property type="entry name" value="UDP-Glycosyltransferase/glycogen phosphorylase"/>
    <property type="match status" value="1"/>
</dbReference>
<comment type="caution">
    <text evidence="9">The sequence shown here is derived from an EMBL/GenBank/DDBJ whole genome shotgun (WGS) entry which is preliminary data.</text>
</comment>
<dbReference type="InterPro" id="IPR050271">
    <property type="entry name" value="UDP-glycosyltransferase"/>
</dbReference>
<sequence>MFMSLLLLLPIPVAFSGNFLLVTMDQGRSHATSFAPFMHRLQKDNHTVSLYFNTYKPEIDFGMKNELIDLSEVASSPFERGSAFFAVIWRIEYSYVYQLAPFFSQSRSCKVVLEKRRREFDRLARGNWDLIFADSLFAVCGYGIAHLNRRHHVMIHSSDPESAQATAKAFHRNYGILPPNFMSYTYEWQNPSFFLDRLRSTTDWFGSIVVTNILSDQFMRQALSPVVQGFSFSEFCRTSTFTFTDMPELLYPPAPRTNDYYSYGSYCKEAGTLPKEFDEFVSDPVSKGTIVVAFGTLVPWYTAPAGTLQAFVDTINNLTDYRVIWSYNGDTVEVGNHVMLSKWIPQNDLLLHNKTVLFISHGGLKSVKEAACSGTPSLFMPMFAEQMRNAWLAKTKGYAEILNKFLLTREYMEKKVREVLNDSKYRIKGRALKTKMLDRPLSSLDHATFIANRLLKYGGKFPEFFYPRSLHLGYLTILNFDILLVPILLTLLAISH</sequence>
<evidence type="ECO:0000256" key="1">
    <source>
        <dbReference type="ARBA" id="ARBA00009995"/>
    </source>
</evidence>
<evidence type="ECO:0000313" key="10">
    <source>
        <dbReference type="Proteomes" id="UP001303046"/>
    </source>
</evidence>
<keyword evidence="7" id="KW-0812">Transmembrane</keyword>
<evidence type="ECO:0000256" key="7">
    <source>
        <dbReference type="SAM" id="Phobius"/>
    </source>
</evidence>
<evidence type="ECO:0000256" key="3">
    <source>
        <dbReference type="ARBA" id="ARBA00022676"/>
    </source>
</evidence>
<evidence type="ECO:0000256" key="2">
    <source>
        <dbReference type="ARBA" id="ARBA00012544"/>
    </source>
</evidence>
<feature type="signal peptide" evidence="8">
    <location>
        <begin position="1"/>
        <end position="16"/>
    </location>
</feature>
<comment type="similarity">
    <text evidence="1">Belongs to the UDP-glycosyltransferase family.</text>
</comment>
<dbReference type="PANTHER" id="PTHR48043">
    <property type="entry name" value="EG:EG0003.4 PROTEIN-RELATED"/>
    <property type="match status" value="1"/>
</dbReference>
<dbReference type="Pfam" id="PF00201">
    <property type="entry name" value="UDPGT"/>
    <property type="match status" value="1"/>
</dbReference>
<organism evidence="9 10">
    <name type="scientific">Necator americanus</name>
    <name type="common">Human hookworm</name>
    <dbReference type="NCBI Taxonomy" id="51031"/>
    <lineage>
        <taxon>Eukaryota</taxon>
        <taxon>Metazoa</taxon>
        <taxon>Ecdysozoa</taxon>
        <taxon>Nematoda</taxon>
        <taxon>Chromadorea</taxon>
        <taxon>Rhabditida</taxon>
        <taxon>Rhabditina</taxon>
        <taxon>Rhabditomorpha</taxon>
        <taxon>Strongyloidea</taxon>
        <taxon>Ancylostomatidae</taxon>
        <taxon>Bunostominae</taxon>
        <taxon>Necator</taxon>
    </lineage>
</organism>
<dbReference type="Proteomes" id="UP001303046">
    <property type="component" value="Unassembled WGS sequence"/>
</dbReference>
<feature type="transmembrane region" description="Helical" evidence="7">
    <location>
        <begin position="472"/>
        <end position="494"/>
    </location>
</feature>
<proteinExistence type="inferred from homology"/>
<dbReference type="Gene3D" id="3.40.50.2000">
    <property type="entry name" value="Glycogen Phosphorylase B"/>
    <property type="match status" value="1"/>
</dbReference>
<keyword evidence="7" id="KW-0472">Membrane</keyword>
<keyword evidence="7" id="KW-1133">Transmembrane helix</keyword>
<keyword evidence="5 8" id="KW-0732">Signal</keyword>
<evidence type="ECO:0000256" key="8">
    <source>
        <dbReference type="SAM" id="SignalP"/>
    </source>
</evidence>
<keyword evidence="4" id="KW-0808">Transferase</keyword>
<reference evidence="9 10" key="1">
    <citation type="submission" date="2023-08" db="EMBL/GenBank/DDBJ databases">
        <title>A Necator americanus chromosomal reference genome.</title>
        <authorList>
            <person name="Ilik V."/>
            <person name="Petrzelkova K.J."/>
            <person name="Pardy F."/>
            <person name="Fuh T."/>
            <person name="Niatou-Singa F.S."/>
            <person name="Gouil Q."/>
            <person name="Baker L."/>
            <person name="Ritchie M.E."/>
            <person name="Jex A.R."/>
            <person name="Gazzola D."/>
            <person name="Li H."/>
            <person name="Toshio Fujiwara R."/>
            <person name="Zhan B."/>
            <person name="Aroian R.V."/>
            <person name="Pafco B."/>
            <person name="Schwarz E.M."/>
        </authorList>
    </citation>
    <scope>NUCLEOTIDE SEQUENCE [LARGE SCALE GENOMIC DNA]</scope>
    <source>
        <strain evidence="9 10">Aroian</strain>
        <tissue evidence="9">Whole animal</tissue>
    </source>
</reference>
<evidence type="ECO:0000313" key="9">
    <source>
        <dbReference type="EMBL" id="KAK6754037.1"/>
    </source>
</evidence>
<accession>A0ABR1DUD0</accession>
<protein>
    <recommendedName>
        <fullName evidence="2">glucuronosyltransferase</fullName>
        <ecNumber evidence="2">2.4.1.17</ecNumber>
    </recommendedName>
</protein>
<dbReference type="CDD" id="cd03784">
    <property type="entry name" value="GT1_Gtf-like"/>
    <property type="match status" value="1"/>
</dbReference>
<dbReference type="PANTHER" id="PTHR48043:SF62">
    <property type="entry name" value="GLUCURONOSYLTRANSFERASE"/>
    <property type="match status" value="1"/>
</dbReference>
<dbReference type="EMBL" id="JAVFWL010000005">
    <property type="protein sequence ID" value="KAK6754037.1"/>
    <property type="molecule type" value="Genomic_DNA"/>
</dbReference>
<comment type="catalytic activity">
    <reaction evidence="6">
        <text>glucuronate acceptor + UDP-alpha-D-glucuronate = acceptor beta-D-glucuronoside + UDP + H(+)</text>
        <dbReference type="Rhea" id="RHEA:21032"/>
        <dbReference type="ChEBI" id="CHEBI:15378"/>
        <dbReference type="ChEBI" id="CHEBI:58052"/>
        <dbReference type="ChEBI" id="CHEBI:58223"/>
        <dbReference type="ChEBI" id="CHEBI:132367"/>
        <dbReference type="ChEBI" id="CHEBI:132368"/>
        <dbReference type="EC" id="2.4.1.17"/>
    </reaction>
</comment>
<evidence type="ECO:0000256" key="6">
    <source>
        <dbReference type="ARBA" id="ARBA00047475"/>
    </source>
</evidence>
<name>A0ABR1DUD0_NECAM</name>